<proteinExistence type="predicted"/>
<dbReference type="EMBL" id="CP119075">
    <property type="protein sequence ID" value="WED66841.1"/>
    <property type="molecule type" value="Genomic_DNA"/>
</dbReference>
<evidence type="ECO:0000313" key="2">
    <source>
        <dbReference type="EMBL" id="WED66841.1"/>
    </source>
</evidence>
<feature type="signal peptide" evidence="1">
    <location>
        <begin position="1"/>
        <end position="17"/>
    </location>
</feature>
<evidence type="ECO:0000313" key="3">
    <source>
        <dbReference type="Proteomes" id="UP001218638"/>
    </source>
</evidence>
<dbReference type="KEGG" id="slom:PXH66_08260"/>
<keyword evidence="1" id="KW-0732">Signal</keyword>
<dbReference type="AlphaFoldDB" id="A0AAF0I7L8"/>
<evidence type="ECO:0000256" key="1">
    <source>
        <dbReference type="SAM" id="SignalP"/>
    </source>
</evidence>
<gene>
    <name evidence="2" type="ORF">PXH66_08260</name>
</gene>
<protein>
    <submittedName>
        <fullName evidence="2">Uncharacterized protein</fullName>
    </submittedName>
</protein>
<name>A0AAF0I7L8_9BACT</name>
<keyword evidence="3" id="KW-1185">Reference proteome</keyword>
<sequence length="247" mass="25607">MKLLLFLISTLPLCAVSYVGDFDFSPGRTDDEIRVTGSATLTTPGTYSADSIRITGDLIISTPGTYRIETTAGTFRVSGSITGPGAGTTLEIEADDNLTSFTNGVTISFYTPEPEPEPADAPLLNISTRADIAPGKNLQPGFVVGGDIPRRVLIRAIGPGLAQFNITTAMPNPRLRVFQSGEEIASNDDWNAADAATMAAVGAFAIDAGSADAVAVLTLAPGAYTAIVDSATAGQGGEIILEVYFVN</sequence>
<reference evidence="2" key="1">
    <citation type="submission" date="2023-03" db="EMBL/GenBank/DDBJ databases">
        <title>Lomoglobus Profundus gen. nov., sp. nov., a novel member of the phylum Verrucomicrobia, isolated from deep-marine sediment of South China Sea.</title>
        <authorList>
            <person name="Ahmad T."/>
            <person name="Ishaq S.E."/>
            <person name="Wang F."/>
        </authorList>
    </citation>
    <scope>NUCLEOTIDE SEQUENCE</scope>
    <source>
        <strain evidence="2">LMO-M01</strain>
    </source>
</reference>
<accession>A0AAF0I7L8</accession>
<dbReference type="RefSeq" id="WP_330929591.1">
    <property type="nucleotide sequence ID" value="NZ_CP119075.1"/>
</dbReference>
<feature type="chain" id="PRO_5041951348" evidence="1">
    <location>
        <begin position="18"/>
        <end position="247"/>
    </location>
</feature>
<dbReference type="Proteomes" id="UP001218638">
    <property type="component" value="Chromosome"/>
</dbReference>
<organism evidence="2 3">
    <name type="scientific">Synoicihabitans lomoniglobus</name>
    <dbReference type="NCBI Taxonomy" id="2909285"/>
    <lineage>
        <taxon>Bacteria</taxon>
        <taxon>Pseudomonadati</taxon>
        <taxon>Verrucomicrobiota</taxon>
        <taxon>Opitutia</taxon>
        <taxon>Opitutales</taxon>
        <taxon>Opitutaceae</taxon>
        <taxon>Synoicihabitans</taxon>
    </lineage>
</organism>